<evidence type="ECO:0000313" key="1">
    <source>
        <dbReference type="EMBL" id="QJA60030.1"/>
    </source>
</evidence>
<proteinExistence type="predicted"/>
<accession>A0A6M3IR15</accession>
<organism evidence="1">
    <name type="scientific">viral metagenome</name>
    <dbReference type="NCBI Taxonomy" id="1070528"/>
    <lineage>
        <taxon>unclassified sequences</taxon>
        <taxon>metagenomes</taxon>
        <taxon>organismal metagenomes</taxon>
    </lineage>
</organism>
<name>A0A6M3IR15_9ZZZZ</name>
<dbReference type="AlphaFoldDB" id="A0A6M3IR15"/>
<gene>
    <name evidence="1" type="ORF">MM415B01209_0029</name>
</gene>
<protein>
    <submittedName>
        <fullName evidence="1">Uncharacterized protein</fullName>
    </submittedName>
</protein>
<reference evidence="1" key="1">
    <citation type="submission" date="2020-03" db="EMBL/GenBank/DDBJ databases">
        <title>The deep terrestrial virosphere.</title>
        <authorList>
            <person name="Holmfeldt K."/>
            <person name="Nilsson E."/>
            <person name="Simone D."/>
            <person name="Lopez-Fernandez M."/>
            <person name="Wu X."/>
            <person name="de Brujin I."/>
            <person name="Lundin D."/>
            <person name="Andersson A."/>
            <person name="Bertilsson S."/>
            <person name="Dopson M."/>
        </authorList>
    </citation>
    <scope>NUCLEOTIDE SEQUENCE</scope>
    <source>
        <strain evidence="1">MM415B01209</strain>
    </source>
</reference>
<sequence>MSISVAIDGVSILDGIPPASIQASSAANGGEAAFGGFDVEDPNGTLTITAHRRVTITESDCSQPRLFTGWITERGIKRDKQRGQIVSAQRVHDVTTVDLNALFAFRPISGTDGNRPAETWNERLAWLLGSSWLSGLIENDTTYVLSITRPMDAADYRDQPPSAVLNDLIDRSTYPMTYFAFYDPSDGKIKLYFNRISATDLTSTLTISNVKSELSATCFEPDSEAVLTRAPDQTYSEVVVEYSHGTKRLFRSRASTAAAYVRRGTKILRPYTGGLATATTQAENFLDTHATEEDRISVTITVPPASAGLVWAGQRILVQFTHLPGYTTYTSMRVVSCTATPTDGTVQRYAIALELVAPRATGSGAPCSGDITLVQSVSVGGDDITMSNPQPITLGSTPTVGNLLIMIIYARVVLAYEEDPVVHAVDPVGFTAIKEVYLSPGTDQPRAKYIGAFYRIVEEGDGATWAARQSENSTVLAWGTSGLVLLREYSGVRVDAGTPVTYYTPAIDTPPAIIPAYTPVAAANAWLMAPVHWQPGSALAQVGGDATYDLSFDSGDPGLGNRHRMALWSVLVADPSGSYGATIGSAVVYSNAMQFALAPCEADTTVDLGQQDWTWLPGFTVTGEPTVGATIMVTSPTTAQWATGGHVTIYWPMLTLCNQIA</sequence>
<dbReference type="EMBL" id="MT141392">
    <property type="protein sequence ID" value="QJA60030.1"/>
    <property type="molecule type" value="Genomic_DNA"/>
</dbReference>